<dbReference type="SMART" id="SM00530">
    <property type="entry name" value="HTH_XRE"/>
    <property type="match status" value="1"/>
</dbReference>
<dbReference type="GO" id="GO:0003677">
    <property type="term" value="F:DNA binding"/>
    <property type="evidence" value="ECO:0007669"/>
    <property type="project" value="InterPro"/>
</dbReference>
<evidence type="ECO:0000313" key="3">
    <source>
        <dbReference type="Proteomes" id="UP000663722"/>
    </source>
</evidence>
<dbReference type="AlphaFoldDB" id="A0A975GK66"/>
<gene>
    <name evidence="2" type="ORF">dnm_004150</name>
</gene>
<protein>
    <submittedName>
        <fullName evidence="2">HTH domain-containing protein, Cro/C1-type</fullName>
    </submittedName>
</protein>
<sequence>MKKIFPNGNIMNDIKEIGYIIRKKRREYGLTQVEAAGLCNVGVRFMSELENGKPTLQVGKVLHVLEAYGFSVTITHREDL</sequence>
<dbReference type="SUPFAM" id="SSF47413">
    <property type="entry name" value="lambda repressor-like DNA-binding domains"/>
    <property type="match status" value="1"/>
</dbReference>
<feature type="domain" description="HTH cro/C1-type" evidence="1">
    <location>
        <begin position="21"/>
        <end position="75"/>
    </location>
</feature>
<dbReference type="Gene3D" id="1.10.260.40">
    <property type="entry name" value="lambda repressor-like DNA-binding domains"/>
    <property type="match status" value="1"/>
</dbReference>
<dbReference type="Pfam" id="PF01381">
    <property type="entry name" value="HTH_3"/>
    <property type="match status" value="1"/>
</dbReference>
<accession>A0A975GK66</accession>
<organism evidence="2 3">
    <name type="scientific">Desulfonema magnum</name>
    <dbReference type="NCBI Taxonomy" id="45655"/>
    <lineage>
        <taxon>Bacteria</taxon>
        <taxon>Pseudomonadati</taxon>
        <taxon>Thermodesulfobacteriota</taxon>
        <taxon>Desulfobacteria</taxon>
        <taxon>Desulfobacterales</taxon>
        <taxon>Desulfococcaceae</taxon>
        <taxon>Desulfonema</taxon>
    </lineage>
</organism>
<proteinExistence type="predicted"/>
<evidence type="ECO:0000313" key="2">
    <source>
        <dbReference type="EMBL" id="QTA84419.1"/>
    </source>
</evidence>
<dbReference type="CDD" id="cd00093">
    <property type="entry name" value="HTH_XRE"/>
    <property type="match status" value="1"/>
</dbReference>
<dbReference type="Proteomes" id="UP000663722">
    <property type="component" value="Chromosome"/>
</dbReference>
<name>A0A975GK66_9BACT</name>
<dbReference type="RefSeq" id="WP_219739698.1">
    <property type="nucleotide sequence ID" value="NZ_CP061800.1"/>
</dbReference>
<dbReference type="KEGG" id="dmm:dnm_004150"/>
<keyword evidence="3" id="KW-1185">Reference proteome</keyword>
<dbReference type="InterPro" id="IPR001387">
    <property type="entry name" value="Cro/C1-type_HTH"/>
</dbReference>
<dbReference type="InterPro" id="IPR010982">
    <property type="entry name" value="Lambda_DNA-bd_dom_sf"/>
</dbReference>
<dbReference type="PROSITE" id="PS50943">
    <property type="entry name" value="HTH_CROC1"/>
    <property type="match status" value="1"/>
</dbReference>
<reference evidence="2" key="1">
    <citation type="journal article" date="2021" name="Microb. Physiol.">
        <title>Proteogenomic Insights into the Physiology of Marine, Sulfate-Reducing, Filamentous Desulfonema limicola and Desulfonema magnum.</title>
        <authorList>
            <person name="Schnaars V."/>
            <person name="Wohlbrand L."/>
            <person name="Scheve S."/>
            <person name="Hinrichs C."/>
            <person name="Reinhardt R."/>
            <person name="Rabus R."/>
        </authorList>
    </citation>
    <scope>NUCLEOTIDE SEQUENCE</scope>
    <source>
        <strain evidence="2">4be13</strain>
    </source>
</reference>
<evidence type="ECO:0000259" key="1">
    <source>
        <dbReference type="PROSITE" id="PS50943"/>
    </source>
</evidence>
<dbReference type="EMBL" id="CP061800">
    <property type="protein sequence ID" value="QTA84419.1"/>
    <property type="molecule type" value="Genomic_DNA"/>
</dbReference>